<evidence type="ECO:0000259" key="1">
    <source>
        <dbReference type="PROSITE" id="PS50991"/>
    </source>
</evidence>
<dbReference type="InterPro" id="IPR013785">
    <property type="entry name" value="Aldolase_TIM"/>
</dbReference>
<name>A0A4Q2RYN8_9ACTN</name>
<dbReference type="RefSeq" id="WP_129397980.1">
    <property type="nucleotide sequence ID" value="NZ_SDWT01000001.1"/>
</dbReference>
<proteinExistence type="predicted"/>
<gene>
    <name evidence="2" type="ORF">EUA93_01085</name>
</gene>
<dbReference type="SUPFAM" id="SSF89000">
    <property type="entry name" value="post-HMGL domain-like"/>
    <property type="match status" value="1"/>
</dbReference>
<accession>A0A4Q2RYN8</accession>
<dbReference type="Gene3D" id="3.20.20.70">
    <property type="entry name" value="Aldolase class I"/>
    <property type="match status" value="1"/>
</dbReference>
<evidence type="ECO:0000313" key="3">
    <source>
        <dbReference type="Proteomes" id="UP000294071"/>
    </source>
</evidence>
<dbReference type="Pfam" id="PF00682">
    <property type="entry name" value="HMGL-like"/>
    <property type="match status" value="1"/>
</dbReference>
<evidence type="ECO:0000313" key="2">
    <source>
        <dbReference type="EMBL" id="RYB93069.1"/>
    </source>
</evidence>
<dbReference type="PANTHER" id="PTHR43778">
    <property type="entry name" value="PYRUVATE CARBOXYLASE"/>
    <property type="match status" value="1"/>
</dbReference>
<feature type="domain" description="Pyruvate carboxyltransferase" evidence="1">
    <location>
        <begin position="16"/>
        <end position="277"/>
    </location>
</feature>
<dbReference type="GO" id="GO:0004736">
    <property type="term" value="F:pyruvate carboxylase activity"/>
    <property type="evidence" value="ECO:0007669"/>
    <property type="project" value="TreeGrafter"/>
</dbReference>
<dbReference type="SUPFAM" id="SSF51569">
    <property type="entry name" value="Aldolase"/>
    <property type="match status" value="1"/>
</dbReference>
<protein>
    <recommendedName>
        <fullName evidence="1">Pyruvate carboxyltransferase domain-containing protein</fullName>
    </recommendedName>
</protein>
<dbReference type="PROSITE" id="PS50991">
    <property type="entry name" value="PYR_CT"/>
    <property type="match status" value="1"/>
</dbReference>
<dbReference type="InterPro" id="IPR055268">
    <property type="entry name" value="PCB-like"/>
</dbReference>
<dbReference type="AlphaFoldDB" id="A0A4Q2RYN8"/>
<reference evidence="2 3" key="1">
    <citation type="submission" date="2019-01" db="EMBL/GenBank/DDBJ databases">
        <title>Novel species of Nocardioides.</title>
        <authorList>
            <person name="Liu Q."/>
            <person name="Xin Y.-H."/>
        </authorList>
    </citation>
    <scope>NUCLEOTIDE SEQUENCE [LARGE SCALE GENOMIC DNA]</scope>
    <source>
        <strain evidence="2 3">CGMCC 4.6882</strain>
    </source>
</reference>
<keyword evidence="3" id="KW-1185">Reference proteome</keyword>
<dbReference type="InterPro" id="IPR000891">
    <property type="entry name" value="PYR_CT"/>
</dbReference>
<dbReference type="InterPro" id="IPR003379">
    <property type="entry name" value="Carboxylase_cons_dom"/>
</dbReference>
<dbReference type="Proteomes" id="UP000294071">
    <property type="component" value="Unassembled WGS sequence"/>
</dbReference>
<dbReference type="OrthoDB" id="9760256at2"/>
<comment type="caution">
    <text evidence="2">The sequence shown here is derived from an EMBL/GenBank/DDBJ whole genome shotgun (WGS) entry which is preliminary data.</text>
</comment>
<dbReference type="EMBL" id="SDWT01000001">
    <property type="protein sequence ID" value="RYB93069.1"/>
    <property type="molecule type" value="Genomic_DNA"/>
</dbReference>
<organism evidence="2 3">
    <name type="scientific">Nocardioides oleivorans</name>
    <dbReference type="NCBI Taxonomy" id="273676"/>
    <lineage>
        <taxon>Bacteria</taxon>
        <taxon>Bacillati</taxon>
        <taxon>Actinomycetota</taxon>
        <taxon>Actinomycetes</taxon>
        <taxon>Propionibacteriales</taxon>
        <taxon>Nocardioidaceae</taxon>
        <taxon>Nocardioides</taxon>
    </lineage>
</organism>
<dbReference type="GO" id="GO:0006094">
    <property type="term" value="P:gluconeogenesis"/>
    <property type="evidence" value="ECO:0007669"/>
    <property type="project" value="TreeGrafter"/>
</dbReference>
<dbReference type="PANTHER" id="PTHR43778:SF2">
    <property type="entry name" value="PYRUVATE CARBOXYLASE, MITOCHONDRIAL"/>
    <property type="match status" value="1"/>
</dbReference>
<dbReference type="GO" id="GO:0005737">
    <property type="term" value="C:cytoplasm"/>
    <property type="evidence" value="ECO:0007669"/>
    <property type="project" value="TreeGrafter"/>
</dbReference>
<dbReference type="Pfam" id="PF02436">
    <property type="entry name" value="PYC_OADA"/>
    <property type="match status" value="1"/>
</dbReference>
<sequence>MIVPDQPTGTSEQLTLQVADETFRDGPQSLWANRLRTRDMLPAASHAAGAGFTRSNLLSGVGFEVAVSFLEENPLTRFRLLRELMGETPSTILVRSRNLFGWTRYSDDVVTFFLEHLAGLGLDEFEVFDALNDTRNVEHHIREGRRLGMHTSACLTFSESPVHTDEYFATKAKEYASYGASGILLYDACGVLRPERVAPLVTAIRNAAPGIPVEMNVHDQTGLALACYREALRNGVTALSSAARSVAGSNSVPATADLIALAREEGVRVDLDEDEVAWMDSYFRYVAYDYGKDLAPHVDHDEDTYRSYVGHQIPGGMMSHYVGQLEGLGLIDRLPEVLEEAARVRVDLGCPGMVTPFSQLVGVQAMLNVLDGKRFHTVPADLRTYAAGHYGEPPGPIHPDVLDKILGDEPVVDPMAAYADPMLPAIRAGLPADASDDDVFFALFCQPAQVEAMQRRPADELPVRELSPLGALVGHLAGRDDISRLDVRVDAGR</sequence>